<dbReference type="InterPro" id="IPR036187">
    <property type="entry name" value="DNA_mismatch_repair_MutS_sf"/>
</dbReference>
<dbReference type="GO" id="GO:0006298">
    <property type="term" value="P:mismatch repair"/>
    <property type="evidence" value="ECO:0007669"/>
    <property type="project" value="InterPro"/>
</dbReference>
<dbReference type="PIRSF" id="PIRSF037677">
    <property type="entry name" value="DNA_mis_repair_Msh6"/>
    <property type="match status" value="1"/>
</dbReference>
<evidence type="ECO:0000259" key="9">
    <source>
        <dbReference type="SMART" id="SM00533"/>
    </source>
</evidence>
<proteinExistence type="inferred from homology"/>
<evidence type="ECO:0000256" key="2">
    <source>
        <dbReference type="ARBA" id="ARBA00022151"/>
    </source>
</evidence>
<gene>
    <name evidence="11" type="ORF">FB192DRAFT_1472411</name>
</gene>
<evidence type="ECO:0000256" key="8">
    <source>
        <dbReference type="SAM" id="MobiDB-lite"/>
    </source>
</evidence>
<dbReference type="InterPro" id="IPR007861">
    <property type="entry name" value="DNA_mismatch_repair_MutS_clamp"/>
</dbReference>
<dbReference type="EMBL" id="JAAECE010000004">
    <property type="protein sequence ID" value="KAF1802621.1"/>
    <property type="molecule type" value="Genomic_DNA"/>
</dbReference>
<dbReference type="GO" id="GO:0140664">
    <property type="term" value="F:ATP-dependent DNA damage sensor activity"/>
    <property type="evidence" value="ECO:0007669"/>
    <property type="project" value="InterPro"/>
</dbReference>
<dbReference type="Pfam" id="PF05190">
    <property type="entry name" value="MutS_IV"/>
    <property type="match status" value="1"/>
</dbReference>
<dbReference type="GO" id="GO:0030983">
    <property type="term" value="F:mismatched DNA binding"/>
    <property type="evidence" value="ECO:0007669"/>
    <property type="project" value="InterPro"/>
</dbReference>
<evidence type="ECO:0000259" key="10">
    <source>
        <dbReference type="SMART" id="SM00534"/>
    </source>
</evidence>
<dbReference type="InterPro" id="IPR045076">
    <property type="entry name" value="MutS"/>
</dbReference>
<dbReference type="Gene3D" id="3.40.50.300">
    <property type="entry name" value="P-loop containing nucleotide triphosphate hydrolases"/>
    <property type="match status" value="1"/>
</dbReference>
<evidence type="ECO:0000313" key="11">
    <source>
        <dbReference type="EMBL" id="KAF1802621.1"/>
    </source>
</evidence>
<dbReference type="GO" id="GO:0005524">
    <property type="term" value="F:ATP binding"/>
    <property type="evidence" value="ECO:0007669"/>
    <property type="project" value="UniProtKB-KW"/>
</dbReference>
<comment type="caution">
    <text evidence="11">The sequence shown here is derived from an EMBL/GenBank/DDBJ whole genome shotgun (WGS) entry which is preliminary data.</text>
</comment>
<evidence type="ECO:0000256" key="7">
    <source>
        <dbReference type="ARBA" id="ARBA00073774"/>
    </source>
</evidence>
<dbReference type="SUPFAM" id="SSF52540">
    <property type="entry name" value="P-loop containing nucleoside triphosphate hydrolases"/>
    <property type="match status" value="1"/>
</dbReference>
<feature type="region of interest" description="Disordered" evidence="8">
    <location>
        <begin position="60"/>
        <end position="90"/>
    </location>
</feature>
<dbReference type="Pfam" id="PF00488">
    <property type="entry name" value="MutS_V"/>
    <property type="match status" value="1"/>
</dbReference>
<dbReference type="InterPro" id="IPR000432">
    <property type="entry name" value="DNA_mismatch_repair_MutS_C"/>
</dbReference>
<dbReference type="GO" id="GO:0005634">
    <property type="term" value="C:nucleus"/>
    <property type="evidence" value="ECO:0007669"/>
    <property type="project" value="TreeGrafter"/>
</dbReference>
<dbReference type="Gene3D" id="3.30.420.110">
    <property type="entry name" value="MutS, connector domain"/>
    <property type="match status" value="1"/>
</dbReference>
<evidence type="ECO:0000256" key="1">
    <source>
        <dbReference type="ARBA" id="ARBA00006271"/>
    </source>
</evidence>
<evidence type="ECO:0000256" key="3">
    <source>
        <dbReference type="ARBA" id="ARBA00022741"/>
    </source>
</evidence>
<evidence type="ECO:0000256" key="4">
    <source>
        <dbReference type="ARBA" id="ARBA00022840"/>
    </source>
</evidence>
<feature type="domain" description="DNA mismatch repair proteins mutS family" evidence="10">
    <location>
        <begin position="620"/>
        <end position="814"/>
    </location>
</feature>
<dbReference type="CDD" id="cd03243">
    <property type="entry name" value="ABC_MutS_homologs"/>
    <property type="match status" value="1"/>
</dbReference>
<keyword evidence="3" id="KW-0547">Nucleotide-binding</keyword>
<dbReference type="Gene3D" id="1.10.1420.10">
    <property type="match status" value="2"/>
</dbReference>
<accession>A0A8H4F1J5</accession>
<protein>
    <recommendedName>
        <fullName evidence="2 7">DNA mismatch repair protein MSH3</fullName>
    </recommendedName>
    <alternativeName>
        <fullName evidence="2 7">DNA mismatch repair protein MSH3</fullName>
    </alternativeName>
</protein>
<evidence type="ECO:0000256" key="5">
    <source>
        <dbReference type="ARBA" id="ARBA00023125"/>
    </source>
</evidence>
<reference evidence="11 12" key="1">
    <citation type="submission" date="2019-09" db="EMBL/GenBank/DDBJ databases">
        <authorList>
            <consortium name="DOE Joint Genome Institute"/>
            <person name="Mondo S.J."/>
            <person name="Navarro-Mendoza M.I."/>
            <person name="Perez-Arques C."/>
            <person name="Panchal S."/>
            <person name="Nicolas F.E."/>
            <person name="Ganguly P."/>
            <person name="Pangilinan J."/>
            <person name="Grigoriev I."/>
            <person name="Heitman J."/>
            <person name="Sanya K."/>
            <person name="Garre V."/>
        </authorList>
    </citation>
    <scope>NUCLEOTIDE SEQUENCE [LARGE SCALE GENOMIC DNA]</scope>
    <source>
        <strain evidence="11 12">MU402</strain>
    </source>
</reference>
<dbReference type="Proteomes" id="UP000469890">
    <property type="component" value="Unassembled WGS sequence"/>
</dbReference>
<dbReference type="FunFam" id="3.40.50.300:FF:000870">
    <property type="entry name" value="MutS protein homolog 4"/>
    <property type="match status" value="1"/>
</dbReference>
<evidence type="ECO:0000256" key="6">
    <source>
        <dbReference type="ARBA" id="ARBA00023254"/>
    </source>
</evidence>
<comment type="similarity">
    <text evidence="1">Belongs to the DNA mismatch repair MutS family.</text>
</comment>
<organism evidence="11 12">
    <name type="scientific">Mucor circinelloides f. lusitanicus</name>
    <name type="common">Mucor racemosus var. lusitanicus</name>
    <dbReference type="NCBI Taxonomy" id="29924"/>
    <lineage>
        <taxon>Eukaryota</taxon>
        <taxon>Fungi</taxon>
        <taxon>Fungi incertae sedis</taxon>
        <taxon>Mucoromycota</taxon>
        <taxon>Mucoromycotina</taxon>
        <taxon>Mucoromycetes</taxon>
        <taxon>Mucorales</taxon>
        <taxon>Mucorineae</taxon>
        <taxon>Mucoraceae</taxon>
        <taxon>Mucor</taxon>
    </lineage>
</organism>
<dbReference type="PANTHER" id="PTHR11361:SF21">
    <property type="entry name" value="MUTS PROTEIN HOMOLOG 4"/>
    <property type="match status" value="1"/>
</dbReference>
<keyword evidence="4" id="KW-0067">ATP-binding</keyword>
<dbReference type="Pfam" id="PF05192">
    <property type="entry name" value="MutS_III"/>
    <property type="match status" value="1"/>
</dbReference>
<dbReference type="InterPro" id="IPR007696">
    <property type="entry name" value="DNA_mismatch_repair_MutS_core"/>
</dbReference>
<dbReference type="SUPFAM" id="SSF48334">
    <property type="entry name" value="DNA repair protein MutS, domain III"/>
    <property type="match status" value="1"/>
</dbReference>
<keyword evidence="5" id="KW-0238">DNA-binding</keyword>
<dbReference type="SMART" id="SM00534">
    <property type="entry name" value="MUTSac"/>
    <property type="match status" value="1"/>
</dbReference>
<feature type="domain" description="DNA mismatch repair protein MutS core" evidence="9">
    <location>
        <begin position="257"/>
        <end position="604"/>
    </location>
</feature>
<dbReference type="AlphaFoldDB" id="A0A8H4F1J5"/>
<feature type="compositionally biased region" description="Polar residues" evidence="8">
    <location>
        <begin position="64"/>
        <end position="88"/>
    </location>
</feature>
<dbReference type="PANTHER" id="PTHR11361">
    <property type="entry name" value="DNA MISMATCH REPAIR PROTEIN MUTS FAMILY MEMBER"/>
    <property type="match status" value="1"/>
</dbReference>
<sequence>MYPQFSTNTTYPYRPALSTIASEDATDRDKSVIFSTQQTTKRGTIGAINDSIGLQNMLKRPQSGYASNRPGTGTTSYRRPTTAGTNSRPPKRIMAIAEGRGVAAEVGICVFDINSCEIELSQMADSQSFSRTLQSVNLNEPQKILMPPYAETSALSGSSRASKLSVLLQQHYPHIPIITLPRKCFNDEKGKQYIVDFCMQEDVAGLLFGVSTKYFCLAAFAGAFQHVFETEGCSFANHNTITAKNLELVHNTAHTHSKQNTLLGILDYTLTPMGKRLLRTNILQPPCSLEITNDRLDTIEELCQNEECIYNIQSSLRQLVDIDSIISFIVKIPVTHPEQNSVFAVQYSEQKINHVVHLKQVIKSIKAIAQSLPEHVKNPLSRYRQVQPSCKLLHTIYNILSNQVFDELEVAINNIINEDIGIEKSSLGIRNQKCYAVKSGVNGLLDVARQTYKETTEDIYELITNYGEAYKLKIKLEYTASRGYSISMPINQLTNGAQLPNVFINVIQKKKTIQFTTLELLQKNNRLNESMTEVFLMSEKTVTQLLEIFRNHINALYKASEAIALLDFLTSLATYNLNSTNLVRPEFSNTLAIKSGRHPILECILLVPVVPNDTFTSLSSSFQFVTGPNMSGKSTYLKQVALLVIMAQIGSFVPADYASFRLCDQMLSRLANENTFSDIGTSSFMSEMREIAYLLQHVTNDSIVLVDELGRGTSPEDALGISGAVCEDLARTRAFCFFATHLHELTCTMDIYPNVVNLQFKVNVTKTNERDCTVDFQYKIEDGRLATENHYGLQTAQILGLPAEVLNCAYKVVTDLEGNRRNLLLRQTSQQHNLTRERKLLWFADKMLQLGQVSSTASSTEQLQSELEKLQDSMRRGTFY</sequence>
<keyword evidence="6" id="KW-0469">Meiosis</keyword>
<name>A0A8H4F1J5_MUCCL</name>
<dbReference type="InterPro" id="IPR027417">
    <property type="entry name" value="P-loop_NTPase"/>
</dbReference>
<dbReference type="GO" id="GO:0007131">
    <property type="term" value="P:reciprocal meiotic recombination"/>
    <property type="evidence" value="ECO:0007669"/>
    <property type="project" value="TreeGrafter"/>
</dbReference>
<dbReference type="InterPro" id="IPR017261">
    <property type="entry name" value="DNA_mismatch_repair_MutS/MSH"/>
</dbReference>
<dbReference type="InterPro" id="IPR036678">
    <property type="entry name" value="MutS_con_dom_sf"/>
</dbReference>
<dbReference type="SMART" id="SM00533">
    <property type="entry name" value="MUTSd"/>
    <property type="match status" value="1"/>
</dbReference>
<evidence type="ECO:0000313" key="12">
    <source>
        <dbReference type="Proteomes" id="UP000469890"/>
    </source>
</evidence>